<evidence type="ECO:0000313" key="3">
    <source>
        <dbReference type="Proteomes" id="UP000607653"/>
    </source>
</evidence>
<reference evidence="2 3" key="1">
    <citation type="journal article" date="2020" name="Mol. Biol. Evol.">
        <title>Distinct Expression and Methylation Patterns for Genes with Different Fates following a Single Whole-Genome Duplication in Flowering Plants.</title>
        <authorList>
            <person name="Shi T."/>
            <person name="Rahmani R.S."/>
            <person name="Gugger P.F."/>
            <person name="Wang M."/>
            <person name="Li H."/>
            <person name="Zhang Y."/>
            <person name="Li Z."/>
            <person name="Wang Q."/>
            <person name="Van de Peer Y."/>
            <person name="Marchal K."/>
            <person name="Chen J."/>
        </authorList>
    </citation>
    <scope>NUCLEOTIDE SEQUENCE [LARGE SCALE GENOMIC DNA]</scope>
    <source>
        <tissue evidence="2">Leaf</tissue>
    </source>
</reference>
<gene>
    <name evidence="2" type="ORF">HUJ06_019761</name>
</gene>
<keyword evidence="3" id="KW-1185">Reference proteome</keyword>
<evidence type="ECO:0000256" key="1">
    <source>
        <dbReference type="SAM" id="Coils"/>
    </source>
</evidence>
<sequence>MLPPDSGDGILHYHTSFLLQGKPMNPMRKPALDNLTVMIDEINLLKEKLTKKEKQLDMVREENELLKKKVKKATVKYASFSSYGGGIHSKETPDDQTTFGYLHLFRPPPI</sequence>
<feature type="coiled-coil region" evidence="1">
    <location>
        <begin position="32"/>
        <end position="76"/>
    </location>
</feature>
<dbReference type="AlphaFoldDB" id="A0A822XL83"/>
<comment type="caution">
    <text evidence="2">The sequence shown here is derived from an EMBL/GenBank/DDBJ whole genome shotgun (WGS) entry which is preliminary data.</text>
</comment>
<keyword evidence="1" id="KW-0175">Coiled coil</keyword>
<dbReference type="Proteomes" id="UP000607653">
    <property type="component" value="Unassembled WGS sequence"/>
</dbReference>
<name>A0A822XL83_NELNU</name>
<accession>A0A822XL83</accession>
<organism evidence="2 3">
    <name type="scientific">Nelumbo nucifera</name>
    <name type="common">Sacred lotus</name>
    <dbReference type="NCBI Taxonomy" id="4432"/>
    <lineage>
        <taxon>Eukaryota</taxon>
        <taxon>Viridiplantae</taxon>
        <taxon>Streptophyta</taxon>
        <taxon>Embryophyta</taxon>
        <taxon>Tracheophyta</taxon>
        <taxon>Spermatophyta</taxon>
        <taxon>Magnoliopsida</taxon>
        <taxon>Proteales</taxon>
        <taxon>Nelumbonaceae</taxon>
        <taxon>Nelumbo</taxon>
    </lineage>
</organism>
<protein>
    <submittedName>
        <fullName evidence="2">Uncharacterized protein</fullName>
    </submittedName>
</protein>
<proteinExistence type="predicted"/>
<evidence type="ECO:0000313" key="2">
    <source>
        <dbReference type="EMBL" id="DAD18298.1"/>
    </source>
</evidence>
<dbReference type="EMBL" id="DUZY01000001">
    <property type="protein sequence ID" value="DAD18298.1"/>
    <property type="molecule type" value="Genomic_DNA"/>
</dbReference>